<keyword evidence="3" id="KW-0805">Transcription regulation</keyword>
<comment type="caution">
    <text evidence="8">The sequence shown here is derived from an EMBL/GenBank/DDBJ whole genome shotgun (WGS) entry which is preliminary data.</text>
</comment>
<dbReference type="Pfam" id="PF00155">
    <property type="entry name" value="Aminotran_1_2"/>
    <property type="match status" value="1"/>
</dbReference>
<dbReference type="Gene3D" id="1.10.10.10">
    <property type="entry name" value="Winged helix-like DNA-binding domain superfamily/Winged helix DNA-binding domain"/>
    <property type="match status" value="1"/>
</dbReference>
<keyword evidence="4" id="KW-0238">DNA-binding</keyword>
<dbReference type="PROSITE" id="PS50949">
    <property type="entry name" value="HTH_GNTR"/>
    <property type="match status" value="1"/>
</dbReference>
<dbReference type="GO" id="GO:0003700">
    <property type="term" value="F:DNA-binding transcription factor activity"/>
    <property type="evidence" value="ECO:0007669"/>
    <property type="project" value="InterPro"/>
</dbReference>
<dbReference type="Gene3D" id="3.40.640.10">
    <property type="entry name" value="Type I PLP-dependent aspartate aminotransferase-like (Major domain)"/>
    <property type="match status" value="1"/>
</dbReference>
<dbReference type="EMBL" id="WPOO01000021">
    <property type="protein sequence ID" value="MVN59601.1"/>
    <property type="molecule type" value="Genomic_DNA"/>
</dbReference>
<organism evidence="8 9">
    <name type="scientific">Adlercreutzia rubneri</name>
    <dbReference type="NCBI Taxonomy" id="2916441"/>
    <lineage>
        <taxon>Bacteria</taxon>
        <taxon>Bacillati</taxon>
        <taxon>Actinomycetota</taxon>
        <taxon>Coriobacteriia</taxon>
        <taxon>Eggerthellales</taxon>
        <taxon>Eggerthellaceae</taxon>
        <taxon>Adlercreutzia</taxon>
    </lineage>
</organism>
<feature type="region of interest" description="Disordered" evidence="6">
    <location>
        <begin position="1"/>
        <end position="22"/>
    </location>
</feature>
<dbReference type="PANTHER" id="PTHR46577">
    <property type="entry name" value="HTH-TYPE TRANSCRIPTIONAL REGULATORY PROTEIN GABR"/>
    <property type="match status" value="1"/>
</dbReference>
<dbReference type="InterPro" id="IPR036388">
    <property type="entry name" value="WH-like_DNA-bd_sf"/>
</dbReference>
<dbReference type="GO" id="GO:0008483">
    <property type="term" value="F:transaminase activity"/>
    <property type="evidence" value="ECO:0007669"/>
    <property type="project" value="UniProtKB-KW"/>
</dbReference>
<evidence type="ECO:0000256" key="3">
    <source>
        <dbReference type="ARBA" id="ARBA00023015"/>
    </source>
</evidence>
<dbReference type="SMART" id="SM00345">
    <property type="entry name" value="HTH_GNTR"/>
    <property type="match status" value="1"/>
</dbReference>
<reference evidence="8 9" key="1">
    <citation type="submission" date="2019-11" db="EMBL/GenBank/DDBJ databases">
        <title>Whole genome shotgun sequencing (WGS) data from Adlercreutzia equolifaciens ResAG-91, Eggerthella lenta MRI-F36, MRI-F37, MRI-F40, ResAG-49, ResAG-88, ResAG-121, ResAG-145, and Gordonibacter sp. ResAG-5, ResAG-26, ResAG-43, ResAG-50, ResAG-59.</title>
        <authorList>
            <person name="Stoll D.A."/>
            <person name="Danylec N."/>
            <person name="Franz C.M.A.P."/>
            <person name="Huch M."/>
        </authorList>
    </citation>
    <scope>NUCLEOTIDE SEQUENCE [LARGE SCALE GENOMIC DNA]</scope>
    <source>
        <strain evidence="8 9">ResAG-91</strain>
    </source>
</reference>
<evidence type="ECO:0000256" key="4">
    <source>
        <dbReference type="ARBA" id="ARBA00023125"/>
    </source>
</evidence>
<evidence type="ECO:0000256" key="5">
    <source>
        <dbReference type="ARBA" id="ARBA00023163"/>
    </source>
</evidence>
<proteinExistence type="inferred from homology"/>
<evidence type="ECO:0000313" key="9">
    <source>
        <dbReference type="Proteomes" id="UP000488839"/>
    </source>
</evidence>
<dbReference type="GO" id="GO:0003677">
    <property type="term" value="F:DNA binding"/>
    <property type="evidence" value="ECO:0007669"/>
    <property type="project" value="UniProtKB-KW"/>
</dbReference>
<dbReference type="InterPro" id="IPR015424">
    <property type="entry name" value="PyrdxlP-dep_Trfase"/>
</dbReference>
<evidence type="ECO:0000256" key="6">
    <source>
        <dbReference type="SAM" id="MobiDB-lite"/>
    </source>
</evidence>
<comment type="similarity">
    <text evidence="1">In the C-terminal section; belongs to the class-I pyridoxal-phosphate-dependent aminotransferase family.</text>
</comment>
<dbReference type="GO" id="GO:0030170">
    <property type="term" value="F:pyridoxal phosphate binding"/>
    <property type="evidence" value="ECO:0007669"/>
    <property type="project" value="InterPro"/>
</dbReference>
<protein>
    <submittedName>
        <fullName evidence="8">Aminotransferase class I/II-fold pyridoxal phosphate-dependent enzyme</fullName>
    </submittedName>
</protein>
<dbReference type="PANTHER" id="PTHR46577:SF1">
    <property type="entry name" value="HTH-TYPE TRANSCRIPTIONAL REGULATORY PROTEIN GABR"/>
    <property type="match status" value="1"/>
</dbReference>
<evidence type="ECO:0000256" key="2">
    <source>
        <dbReference type="ARBA" id="ARBA00022898"/>
    </source>
</evidence>
<keyword evidence="9" id="KW-1185">Reference proteome</keyword>
<dbReference type="InterPro" id="IPR000524">
    <property type="entry name" value="Tscrpt_reg_HTH_GntR"/>
</dbReference>
<feature type="domain" description="HTH gntR-type" evidence="7">
    <location>
        <begin position="24"/>
        <end position="92"/>
    </location>
</feature>
<dbReference type="InterPro" id="IPR015421">
    <property type="entry name" value="PyrdxlP-dep_Trfase_major"/>
</dbReference>
<sequence>MLAITPRGDSQPGGPMHLDEHSDTPFYRQLEAQLREGIESGTYPTGSRLPSIRGLASDLGCARNTVEQAYHLLVQEGYVASRPGSGYVVQNVTYLQPDASAPSCAVLLGGPRRKARYDFTYGNLEPGTFPAAAWRAITDDILLSVEAAGCDAYNDPFGEESLRAAIAWRLVTQRDIDCTPEQIVVQGGTQTSVQNLLTLFDAARDTVAMEDPGYDGVRSVIERARFAIKPCRVTDDVRVFLSDLESSGARLAYLTPSSQFPTCRIMPTDVRERVLAWAEDADAYILEDDYCRDFRYRERSLAPLASMDDRGRVIYMGTFSKSLSPALRMNYLVLPTPLLKRWREAFASSYSPVPWLNQQVLARFMTDGSWGRHLRRVQTRNRRKYDALTAALREYMGGKVDVLECGTGLHLLVRVRDGRSQDELVAAAAAADVAVYPTKKYWANPARAAEGVVLVGFSAIAEADIRPGIAALARAWFG</sequence>
<accession>A0A7K1T7U0</accession>
<keyword evidence="8" id="KW-0808">Transferase</keyword>
<evidence type="ECO:0000259" key="7">
    <source>
        <dbReference type="PROSITE" id="PS50949"/>
    </source>
</evidence>
<dbReference type="Pfam" id="PF00392">
    <property type="entry name" value="GntR"/>
    <property type="match status" value="1"/>
</dbReference>
<evidence type="ECO:0000313" key="8">
    <source>
        <dbReference type="EMBL" id="MVN59601.1"/>
    </source>
</evidence>
<keyword evidence="5" id="KW-0804">Transcription</keyword>
<dbReference type="CDD" id="cd00609">
    <property type="entry name" value="AAT_like"/>
    <property type="match status" value="1"/>
</dbReference>
<dbReference type="InterPro" id="IPR036390">
    <property type="entry name" value="WH_DNA-bd_sf"/>
</dbReference>
<dbReference type="InterPro" id="IPR051446">
    <property type="entry name" value="HTH_trans_reg/aminotransferase"/>
</dbReference>
<dbReference type="CDD" id="cd07377">
    <property type="entry name" value="WHTH_GntR"/>
    <property type="match status" value="1"/>
</dbReference>
<dbReference type="AlphaFoldDB" id="A0A7K1T7U0"/>
<keyword evidence="8" id="KW-0032">Aminotransferase</keyword>
<dbReference type="InterPro" id="IPR004839">
    <property type="entry name" value="Aminotransferase_I/II_large"/>
</dbReference>
<dbReference type="SUPFAM" id="SSF46785">
    <property type="entry name" value="Winged helix' DNA-binding domain"/>
    <property type="match status" value="1"/>
</dbReference>
<keyword evidence="2" id="KW-0663">Pyridoxal phosphate</keyword>
<evidence type="ECO:0000256" key="1">
    <source>
        <dbReference type="ARBA" id="ARBA00005384"/>
    </source>
</evidence>
<dbReference type="SUPFAM" id="SSF53383">
    <property type="entry name" value="PLP-dependent transferases"/>
    <property type="match status" value="1"/>
</dbReference>
<gene>
    <name evidence="8" type="ORF">GO707_10245</name>
</gene>
<name>A0A7K1T7U0_9ACTN</name>
<dbReference type="Proteomes" id="UP000488839">
    <property type="component" value="Unassembled WGS sequence"/>
</dbReference>